<feature type="domain" description="Fe/B12 periplasmic-binding" evidence="7">
    <location>
        <begin position="70"/>
        <end position="341"/>
    </location>
</feature>
<evidence type="ECO:0000313" key="9">
    <source>
        <dbReference type="Proteomes" id="UP000682416"/>
    </source>
</evidence>
<feature type="region of interest" description="Disordered" evidence="5">
    <location>
        <begin position="34"/>
        <end position="54"/>
    </location>
</feature>
<sequence length="343" mass="36317">MNHPLLPRRPGLAALAAVSSLALLTACGAAGPGEDADGGDGSGDGGSAEGFPLTVDHAMGSTEIPAAPERVLPLDFTYVDATLALGGNVVGYTQIAENQDGLPEYLFESDWNTGDADGAESVGLLWEISPELVAQTRPDLILSAEVRHGDGYDQLAEVAPTVMSEDTGVSWKDNLRLTGAALGQSEEAERLITEFEDRAAAIGEEIAETHDGGAPTVSVVRFAGDAEGVRLYTRNSYVGVILDDLGLPAGEHTETDSEEIATYHSPERLLDLEADRILVATYDDGAGEVDESKDDYVTNPLWDQLEGEKTDVDDDYWMSGVGLISAHAVLDDVAEVFDVDPRN</sequence>
<dbReference type="Proteomes" id="UP000682416">
    <property type="component" value="Chromosome"/>
</dbReference>
<keyword evidence="3" id="KW-0813">Transport</keyword>
<evidence type="ECO:0000256" key="6">
    <source>
        <dbReference type="SAM" id="SignalP"/>
    </source>
</evidence>
<dbReference type="EMBL" id="CP074402">
    <property type="protein sequence ID" value="QVJ00211.1"/>
    <property type="molecule type" value="Genomic_DNA"/>
</dbReference>
<dbReference type="Pfam" id="PF01497">
    <property type="entry name" value="Peripla_BP_2"/>
    <property type="match status" value="1"/>
</dbReference>
<dbReference type="GO" id="GO:0030288">
    <property type="term" value="C:outer membrane-bounded periplasmic space"/>
    <property type="evidence" value="ECO:0007669"/>
    <property type="project" value="TreeGrafter"/>
</dbReference>
<protein>
    <submittedName>
        <fullName evidence="8">Iron-siderophore ABC transporter substrate-binding protein</fullName>
    </submittedName>
</protein>
<evidence type="ECO:0000256" key="2">
    <source>
        <dbReference type="ARBA" id="ARBA00008814"/>
    </source>
</evidence>
<name>A0A975L807_9ACTN</name>
<dbReference type="SUPFAM" id="SSF53807">
    <property type="entry name" value="Helical backbone' metal receptor"/>
    <property type="match status" value="1"/>
</dbReference>
<evidence type="ECO:0000313" key="8">
    <source>
        <dbReference type="EMBL" id="QVJ00211.1"/>
    </source>
</evidence>
<comment type="subcellular location">
    <subcellularLocation>
        <location evidence="1">Cell envelope</location>
    </subcellularLocation>
</comment>
<dbReference type="RefSeq" id="WP_378736778.1">
    <property type="nucleotide sequence ID" value="NZ_CBDRIY010000025.1"/>
</dbReference>
<evidence type="ECO:0000256" key="1">
    <source>
        <dbReference type="ARBA" id="ARBA00004196"/>
    </source>
</evidence>
<keyword evidence="9" id="KW-1185">Reference proteome</keyword>
<evidence type="ECO:0000256" key="4">
    <source>
        <dbReference type="ARBA" id="ARBA00022729"/>
    </source>
</evidence>
<feature type="compositionally biased region" description="Gly residues" evidence="5">
    <location>
        <begin position="39"/>
        <end position="48"/>
    </location>
</feature>
<gene>
    <name evidence="8" type="ORF">KGD82_15455</name>
</gene>
<dbReference type="PANTHER" id="PTHR30532:SF1">
    <property type="entry name" value="IRON(3+)-HYDROXAMATE-BINDING PROTEIN FHUD"/>
    <property type="match status" value="1"/>
</dbReference>
<dbReference type="CDD" id="cd01146">
    <property type="entry name" value="FhuD"/>
    <property type="match status" value="1"/>
</dbReference>
<evidence type="ECO:0000259" key="7">
    <source>
        <dbReference type="PROSITE" id="PS50983"/>
    </source>
</evidence>
<proteinExistence type="inferred from homology"/>
<evidence type="ECO:0000256" key="5">
    <source>
        <dbReference type="SAM" id="MobiDB-lite"/>
    </source>
</evidence>
<dbReference type="InterPro" id="IPR002491">
    <property type="entry name" value="ABC_transptr_periplasmic_BD"/>
</dbReference>
<reference evidence="8" key="1">
    <citation type="submission" date="2021-05" db="EMBL/GenBank/DDBJ databases">
        <authorList>
            <person name="Kaiqin L."/>
            <person name="Jian G."/>
        </authorList>
    </citation>
    <scope>NUCLEOTIDE SEQUENCE</scope>
    <source>
        <strain evidence="8">HDS5</strain>
    </source>
</reference>
<comment type="similarity">
    <text evidence="2">Belongs to the bacterial solute-binding protein 8 family.</text>
</comment>
<keyword evidence="4 6" id="KW-0732">Signal</keyword>
<dbReference type="PROSITE" id="PS50983">
    <property type="entry name" value="FE_B12_PBP"/>
    <property type="match status" value="1"/>
</dbReference>
<evidence type="ECO:0000256" key="3">
    <source>
        <dbReference type="ARBA" id="ARBA00022448"/>
    </source>
</evidence>
<dbReference type="PANTHER" id="PTHR30532">
    <property type="entry name" value="IRON III DICITRATE-BINDING PERIPLASMIC PROTEIN"/>
    <property type="match status" value="1"/>
</dbReference>
<organism evidence="8 9">
    <name type="scientific">Nocardiopsis eucommiae</name>
    <dbReference type="NCBI Taxonomy" id="2831970"/>
    <lineage>
        <taxon>Bacteria</taxon>
        <taxon>Bacillati</taxon>
        <taxon>Actinomycetota</taxon>
        <taxon>Actinomycetes</taxon>
        <taxon>Streptosporangiales</taxon>
        <taxon>Nocardiopsidaceae</taxon>
        <taxon>Nocardiopsis</taxon>
    </lineage>
</organism>
<accession>A0A975L807</accession>
<feature type="chain" id="PRO_5037172031" evidence="6">
    <location>
        <begin position="30"/>
        <end position="343"/>
    </location>
</feature>
<dbReference type="AlphaFoldDB" id="A0A975L807"/>
<dbReference type="KEGG" id="nec:KGD82_15455"/>
<feature type="signal peptide" evidence="6">
    <location>
        <begin position="1"/>
        <end position="29"/>
    </location>
</feature>
<dbReference type="Gene3D" id="3.40.50.1980">
    <property type="entry name" value="Nitrogenase molybdenum iron protein domain"/>
    <property type="match status" value="2"/>
</dbReference>
<dbReference type="GO" id="GO:1901678">
    <property type="term" value="P:iron coordination entity transport"/>
    <property type="evidence" value="ECO:0007669"/>
    <property type="project" value="UniProtKB-ARBA"/>
</dbReference>
<dbReference type="InterPro" id="IPR051313">
    <property type="entry name" value="Bact_iron-sidero_bind"/>
</dbReference>